<dbReference type="AlphaFoldDB" id="D6U393"/>
<name>D6U393_KTERA</name>
<dbReference type="Proteomes" id="UP000004508">
    <property type="component" value="Unassembled WGS sequence"/>
</dbReference>
<dbReference type="EMBL" id="ADVG01000004">
    <property type="protein sequence ID" value="EFH81097.1"/>
    <property type="molecule type" value="Genomic_DNA"/>
</dbReference>
<dbReference type="RefSeq" id="WP_007918264.1">
    <property type="nucleotide sequence ID" value="NZ_ADVG01000004.1"/>
</dbReference>
<reference evidence="2 3" key="1">
    <citation type="journal article" date="2011" name="Stand. Genomic Sci.">
        <title>Non-contiguous finished genome sequence and contextual data of the filamentous soil bacterium Ktedonobacter racemifer type strain (SOSP1-21).</title>
        <authorList>
            <person name="Chang Y.J."/>
            <person name="Land M."/>
            <person name="Hauser L."/>
            <person name="Chertkov O."/>
            <person name="Del Rio T.G."/>
            <person name="Nolan M."/>
            <person name="Copeland A."/>
            <person name="Tice H."/>
            <person name="Cheng J.F."/>
            <person name="Lucas S."/>
            <person name="Han C."/>
            <person name="Goodwin L."/>
            <person name="Pitluck S."/>
            <person name="Ivanova N."/>
            <person name="Ovchinikova G."/>
            <person name="Pati A."/>
            <person name="Chen A."/>
            <person name="Palaniappan K."/>
            <person name="Mavromatis K."/>
            <person name="Liolios K."/>
            <person name="Brettin T."/>
            <person name="Fiebig A."/>
            <person name="Rohde M."/>
            <person name="Abt B."/>
            <person name="Goker M."/>
            <person name="Detter J.C."/>
            <person name="Woyke T."/>
            <person name="Bristow J."/>
            <person name="Eisen J.A."/>
            <person name="Markowitz V."/>
            <person name="Hugenholtz P."/>
            <person name="Kyrpides N.C."/>
            <person name="Klenk H.P."/>
            <person name="Lapidus A."/>
        </authorList>
    </citation>
    <scope>NUCLEOTIDE SEQUENCE [LARGE SCALE GENOMIC DNA]</scope>
    <source>
        <strain evidence="3">DSM 44963</strain>
    </source>
</reference>
<evidence type="ECO:0000313" key="3">
    <source>
        <dbReference type="Proteomes" id="UP000004508"/>
    </source>
</evidence>
<keyword evidence="3" id="KW-1185">Reference proteome</keyword>
<dbReference type="eggNOG" id="COG4644">
    <property type="taxonomic scope" value="Bacteria"/>
</dbReference>
<evidence type="ECO:0000313" key="2">
    <source>
        <dbReference type="EMBL" id="EFH81097.1"/>
    </source>
</evidence>
<dbReference type="Pfam" id="PF13700">
    <property type="entry name" value="DUF4158"/>
    <property type="match status" value="1"/>
</dbReference>
<feature type="domain" description="DUF4158" evidence="1">
    <location>
        <begin position="1"/>
        <end position="88"/>
    </location>
</feature>
<proteinExistence type="predicted"/>
<organism evidence="2 3">
    <name type="scientific">Ktedonobacter racemifer DSM 44963</name>
    <dbReference type="NCBI Taxonomy" id="485913"/>
    <lineage>
        <taxon>Bacteria</taxon>
        <taxon>Bacillati</taxon>
        <taxon>Chloroflexota</taxon>
        <taxon>Ktedonobacteria</taxon>
        <taxon>Ktedonobacterales</taxon>
        <taxon>Ktedonobacteraceae</taxon>
        <taxon>Ktedonobacter</taxon>
    </lineage>
</organism>
<evidence type="ECO:0000259" key="1">
    <source>
        <dbReference type="Pfam" id="PF13700"/>
    </source>
</evidence>
<comment type="caution">
    <text evidence="2">The sequence shown here is derived from an EMBL/GenBank/DDBJ whole genome shotgun (WGS) entry which is preliminary data.</text>
</comment>
<gene>
    <name evidence="2" type="ORF">Krac_1778</name>
</gene>
<sequence>MTAIERTAYPRFTRAPSAKELRELYTPTSAEKDFVNSKVRGASQKFALMILLKVYQRLHYFPEPQTIPGSLIGHVRDSLRLPPEVVPDMVVLQKL</sequence>
<dbReference type="InParanoid" id="D6U393"/>
<dbReference type="OrthoDB" id="514347at2"/>
<protein>
    <submittedName>
        <fullName evidence="2">Transposase Tn3 family protein</fullName>
    </submittedName>
</protein>
<accession>D6U393</accession>
<dbReference type="InterPro" id="IPR025296">
    <property type="entry name" value="DUF4158"/>
</dbReference>